<dbReference type="PROSITE" id="PS50110">
    <property type="entry name" value="RESPONSE_REGULATORY"/>
    <property type="match status" value="1"/>
</dbReference>
<feature type="domain" description="Response regulatory" evidence="10">
    <location>
        <begin position="3"/>
        <end position="116"/>
    </location>
</feature>
<evidence type="ECO:0000256" key="2">
    <source>
        <dbReference type="ARBA" id="ARBA00022553"/>
    </source>
</evidence>
<dbReference type="GO" id="GO:0032993">
    <property type="term" value="C:protein-DNA complex"/>
    <property type="evidence" value="ECO:0007669"/>
    <property type="project" value="TreeGrafter"/>
</dbReference>
<dbReference type="GO" id="GO:0000976">
    <property type="term" value="F:transcription cis-regulatory region binding"/>
    <property type="evidence" value="ECO:0007669"/>
    <property type="project" value="TreeGrafter"/>
</dbReference>
<feature type="modified residue" description="4-aspartylphosphate" evidence="8">
    <location>
        <position position="52"/>
    </location>
</feature>
<dbReference type="PANTHER" id="PTHR48111">
    <property type="entry name" value="REGULATOR OF RPOS"/>
    <property type="match status" value="1"/>
</dbReference>
<dbReference type="InterPro" id="IPR039420">
    <property type="entry name" value="WalR-like"/>
</dbReference>
<evidence type="ECO:0000313" key="12">
    <source>
        <dbReference type="EMBL" id="HJA91555.1"/>
    </source>
</evidence>
<dbReference type="SMART" id="SM00862">
    <property type="entry name" value="Trans_reg_C"/>
    <property type="match status" value="1"/>
</dbReference>
<name>A0A9D2I3B7_9FIRM</name>
<sequence length="223" mass="25599">MKKMLIVDDDAHLRKLVRTYAELEDFQCTEAEDAEGAVRNTEQTEFDIVILDVMMPGTDGFEALSRIREHSQVPVIMLTARSEEYDKLFGFNLGADDYVSKPFSPKELMARVNAVLKRTGNAAGATLRFGDFCIQTAERLVKAGDRTISLPPKEFDLLVKLAHNEHIVLKREQLLESVWGYEYYGDTRTVDTHIKSLREHLGEYRRLIQTVWGVGYKFEYKES</sequence>
<dbReference type="GO" id="GO:0005829">
    <property type="term" value="C:cytosol"/>
    <property type="evidence" value="ECO:0007669"/>
    <property type="project" value="TreeGrafter"/>
</dbReference>
<dbReference type="InterPro" id="IPR011006">
    <property type="entry name" value="CheY-like_superfamily"/>
</dbReference>
<dbReference type="Pfam" id="PF00486">
    <property type="entry name" value="Trans_reg_C"/>
    <property type="match status" value="1"/>
</dbReference>
<keyword evidence="4" id="KW-0805">Transcription regulation</keyword>
<evidence type="ECO:0000313" key="13">
    <source>
        <dbReference type="Proteomes" id="UP000886858"/>
    </source>
</evidence>
<dbReference type="SUPFAM" id="SSF52172">
    <property type="entry name" value="CheY-like"/>
    <property type="match status" value="1"/>
</dbReference>
<dbReference type="AlphaFoldDB" id="A0A9D2I3B7"/>
<evidence type="ECO:0000259" key="10">
    <source>
        <dbReference type="PROSITE" id="PS50110"/>
    </source>
</evidence>
<comment type="caution">
    <text evidence="12">The sequence shown here is derived from an EMBL/GenBank/DDBJ whole genome shotgun (WGS) entry which is preliminary data.</text>
</comment>
<gene>
    <name evidence="12" type="ORF">H9717_00265</name>
</gene>
<comment type="function">
    <text evidence="7">May play the central regulatory role in sporulation. It may be an element of the effector pathway responsible for the activation of sporulation genes in response to nutritional stress. Spo0A may act in concert with spo0H (a sigma factor) to control the expression of some genes that are critical to the sporulation process.</text>
</comment>
<accession>A0A9D2I3B7</accession>
<dbReference type="PANTHER" id="PTHR48111:SF1">
    <property type="entry name" value="TWO-COMPONENT RESPONSE REGULATOR ORR33"/>
    <property type="match status" value="1"/>
</dbReference>
<dbReference type="Pfam" id="PF00072">
    <property type="entry name" value="Response_reg"/>
    <property type="match status" value="1"/>
</dbReference>
<organism evidence="12 13">
    <name type="scientific">Candidatus Eisenbergiella merdipullorum</name>
    <dbReference type="NCBI Taxonomy" id="2838553"/>
    <lineage>
        <taxon>Bacteria</taxon>
        <taxon>Bacillati</taxon>
        <taxon>Bacillota</taxon>
        <taxon>Clostridia</taxon>
        <taxon>Lachnospirales</taxon>
        <taxon>Lachnospiraceae</taxon>
        <taxon>Eisenbergiella</taxon>
    </lineage>
</organism>
<evidence type="ECO:0000256" key="9">
    <source>
        <dbReference type="PROSITE-ProRule" id="PRU01091"/>
    </source>
</evidence>
<dbReference type="InterPro" id="IPR016032">
    <property type="entry name" value="Sig_transdc_resp-reg_C-effctor"/>
</dbReference>
<protein>
    <recommendedName>
        <fullName evidence="1">Stage 0 sporulation protein A homolog</fullName>
    </recommendedName>
</protein>
<dbReference type="CDD" id="cd00383">
    <property type="entry name" value="trans_reg_C"/>
    <property type="match status" value="1"/>
</dbReference>
<evidence type="ECO:0000259" key="11">
    <source>
        <dbReference type="PROSITE" id="PS51755"/>
    </source>
</evidence>
<dbReference type="Gene3D" id="1.10.10.10">
    <property type="entry name" value="Winged helix-like DNA-binding domain superfamily/Winged helix DNA-binding domain"/>
    <property type="match status" value="1"/>
</dbReference>
<keyword evidence="3" id="KW-0902">Two-component regulatory system</keyword>
<keyword evidence="5 9" id="KW-0238">DNA-binding</keyword>
<dbReference type="EMBL" id="DWYY01000003">
    <property type="protein sequence ID" value="HJA91555.1"/>
    <property type="molecule type" value="Genomic_DNA"/>
</dbReference>
<feature type="DNA-binding region" description="OmpR/PhoB-type" evidence="9">
    <location>
        <begin position="124"/>
        <end position="220"/>
    </location>
</feature>
<evidence type="ECO:0000256" key="4">
    <source>
        <dbReference type="ARBA" id="ARBA00023015"/>
    </source>
</evidence>
<reference evidence="12" key="2">
    <citation type="submission" date="2021-04" db="EMBL/GenBank/DDBJ databases">
        <authorList>
            <person name="Gilroy R."/>
        </authorList>
    </citation>
    <scope>NUCLEOTIDE SEQUENCE</scope>
    <source>
        <strain evidence="12">CHK179-7159</strain>
    </source>
</reference>
<dbReference type="FunFam" id="3.40.50.2300:FF:000001">
    <property type="entry name" value="DNA-binding response regulator PhoB"/>
    <property type="match status" value="1"/>
</dbReference>
<dbReference type="Proteomes" id="UP000886858">
    <property type="component" value="Unassembled WGS sequence"/>
</dbReference>
<dbReference type="InterPro" id="IPR001867">
    <property type="entry name" value="OmpR/PhoB-type_DNA-bd"/>
</dbReference>
<proteinExistence type="predicted"/>
<evidence type="ECO:0000256" key="5">
    <source>
        <dbReference type="ARBA" id="ARBA00023125"/>
    </source>
</evidence>
<dbReference type="Gene3D" id="3.40.50.2300">
    <property type="match status" value="1"/>
</dbReference>
<dbReference type="InterPro" id="IPR001789">
    <property type="entry name" value="Sig_transdc_resp-reg_receiver"/>
</dbReference>
<dbReference type="PROSITE" id="PS51755">
    <property type="entry name" value="OMPR_PHOB"/>
    <property type="match status" value="1"/>
</dbReference>
<evidence type="ECO:0000256" key="3">
    <source>
        <dbReference type="ARBA" id="ARBA00023012"/>
    </source>
</evidence>
<keyword evidence="2 8" id="KW-0597">Phosphoprotein</keyword>
<evidence type="ECO:0000256" key="6">
    <source>
        <dbReference type="ARBA" id="ARBA00023163"/>
    </source>
</evidence>
<reference evidence="12" key="1">
    <citation type="journal article" date="2021" name="PeerJ">
        <title>Extensive microbial diversity within the chicken gut microbiome revealed by metagenomics and culture.</title>
        <authorList>
            <person name="Gilroy R."/>
            <person name="Ravi A."/>
            <person name="Getino M."/>
            <person name="Pursley I."/>
            <person name="Horton D.L."/>
            <person name="Alikhan N.F."/>
            <person name="Baker D."/>
            <person name="Gharbi K."/>
            <person name="Hall N."/>
            <person name="Watson M."/>
            <person name="Adriaenssens E.M."/>
            <person name="Foster-Nyarko E."/>
            <person name="Jarju S."/>
            <person name="Secka A."/>
            <person name="Antonio M."/>
            <person name="Oren A."/>
            <person name="Chaudhuri R.R."/>
            <person name="La Ragione R."/>
            <person name="Hildebrand F."/>
            <person name="Pallen M.J."/>
        </authorList>
    </citation>
    <scope>NUCLEOTIDE SEQUENCE</scope>
    <source>
        <strain evidence="12">CHK179-7159</strain>
    </source>
</reference>
<dbReference type="GO" id="GO:0000156">
    <property type="term" value="F:phosphorelay response regulator activity"/>
    <property type="evidence" value="ECO:0007669"/>
    <property type="project" value="TreeGrafter"/>
</dbReference>
<dbReference type="SUPFAM" id="SSF46894">
    <property type="entry name" value="C-terminal effector domain of the bipartite response regulators"/>
    <property type="match status" value="1"/>
</dbReference>
<evidence type="ECO:0000256" key="8">
    <source>
        <dbReference type="PROSITE-ProRule" id="PRU00169"/>
    </source>
</evidence>
<dbReference type="SMART" id="SM00448">
    <property type="entry name" value="REC"/>
    <property type="match status" value="1"/>
</dbReference>
<dbReference type="InterPro" id="IPR036388">
    <property type="entry name" value="WH-like_DNA-bd_sf"/>
</dbReference>
<dbReference type="FunFam" id="1.10.10.10:FF:000018">
    <property type="entry name" value="DNA-binding response regulator ResD"/>
    <property type="match status" value="1"/>
</dbReference>
<dbReference type="CDD" id="cd17574">
    <property type="entry name" value="REC_OmpR"/>
    <property type="match status" value="1"/>
</dbReference>
<dbReference type="Gene3D" id="6.10.250.690">
    <property type="match status" value="1"/>
</dbReference>
<evidence type="ECO:0000256" key="7">
    <source>
        <dbReference type="ARBA" id="ARBA00024867"/>
    </source>
</evidence>
<dbReference type="GO" id="GO:0006355">
    <property type="term" value="P:regulation of DNA-templated transcription"/>
    <property type="evidence" value="ECO:0007669"/>
    <property type="project" value="InterPro"/>
</dbReference>
<evidence type="ECO:0000256" key="1">
    <source>
        <dbReference type="ARBA" id="ARBA00018672"/>
    </source>
</evidence>
<feature type="domain" description="OmpR/PhoB-type" evidence="11">
    <location>
        <begin position="124"/>
        <end position="220"/>
    </location>
</feature>
<keyword evidence="6" id="KW-0804">Transcription</keyword>